<evidence type="ECO:0000313" key="3">
    <source>
        <dbReference type="Proteomes" id="UP000275078"/>
    </source>
</evidence>
<dbReference type="EMBL" id="ML119772">
    <property type="protein sequence ID" value="RPA75063.1"/>
    <property type="molecule type" value="Genomic_DNA"/>
</dbReference>
<evidence type="ECO:0000313" key="2">
    <source>
        <dbReference type="EMBL" id="RPA75063.1"/>
    </source>
</evidence>
<dbReference type="Proteomes" id="UP000275078">
    <property type="component" value="Unassembled WGS sequence"/>
</dbReference>
<accession>A0A3N4HML6</accession>
<evidence type="ECO:0008006" key="4">
    <source>
        <dbReference type="Google" id="ProtNLM"/>
    </source>
</evidence>
<keyword evidence="3" id="KW-1185">Reference proteome</keyword>
<proteinExistence type="predicted"/>
<gene>
    <name evidence="2" type="ORF">BJ508DRAFT_339255</name>
</gene>
<protein>
    <recommendedName>
        <fullName evidence="4">Rhodanese domain-containing protein</fullName>
    </recommendedName>
</protein>
<evidence type="ECO:0000256" key="1">
    <source>
        <dbReference type="SAM" id="SignalP"/>
    </source>
</evidence>
<sequence>MRPIEARSISVLSFFLCLSSLSVGTLGFPKPSTSVNSNGALSHEVSSVHEFDMKKANFIIDDNPAYRGTTTCLEFMSKTSLPSEAELARNDLPIFAPKSPCRVLRVNPLESDNNHPVHQLVVPSVLEVYGAQVAAPPAHIIMDCRNRKESPEAQMARSFALKLGRLGEKGVMCRDNTGINRDCTVMQWEPASVGSSRFDGSATYCKVPWPVGHFGIGWTCKSMAWALATLEKHCRTRRSDEPFGPDRMEGHATFINGVRGILAFHKNHDCGICNQANQEAHGHNCEQC</sequence>
<reference evidence="2 3" key="1">
    <citation type="journal article" date="2018" name="Nat. Ecol. Evol.">
        <title>Pezizomycetes genomes reveal the molecular basis of ectomycorrhizal truffle lifestyle.</title>
        <authorList>
            <person name="Murat C."/>
            <person name="Payen T."/>
            <person name="Noel B."/>
            <person name="Kuo A."/>
            <person name="Morin E."/>
            <person name="Chen J."/>
            <person name="Kohler A."/>
            <person name="Krizsan K."/>
            <person name="Balestrini R."/>
            <person name="Da Silva C."/>
            <person name="Montanini B."/>
            <person name="Hainaut M."/>
            <person name="Levati E."/>
            <person name="Barry K.W."/>
            <person name="Belfiori B."/>
            <person name="Cichocki N."/>
            <person name="Clum A."/>
            <person name="Dockter R.B."/>
            <person name="Fauchery L."/>
            <person name="Guy J."/>
            <person name="Iotti M."/>
            <person name="Le Tacon F."/>
            <person name="Lindquist E.A."/>
            <person name="Lipzen A."/>
            <person name="Malagnac F."/>
            <person name="Mello A."/>
            <person name="Molinier V."/>
            <person name="Miyauchi S."/>
            <person name="Poulain J."/>
            <person name="Riccioni C."/>
            <person name="Rubini A."/>
            <person name="Sitrit Y."/>
            <person name="Splivallo R."/>
            <person name="Traeger S."/>
            <person name="Wang M."/>
            <person name="Zifcakova L."/>
            <person name="Wipf D."/>
            <person name="Zambonelli A."/>
            <person name="Paolocci F."/>
            <person name="Nowrousian M."/>
            <person name="Ottonello S."/>
            <person name="Baldrian P."/>
            <person name="Spatafora J.W."/>
            <person name="Henrissat B."/>
            <person name="Nagy L.G."/>
            <person name="Aury J.M."/>
            <person name="Wincker P."/>
            <person name="Grigoriev I.V."/>
            <person name="Bonfante P."/>
            <person name="Martin F.M."/>
        </authorList>
    </citation>
    <scope>NUCLEOTIDE SEQUENCE [LARGE SCALE GENOMIC DNA]</scope>
    <source>
        <strain evidence="2 3">RN42</strain>
    </source>
</reference>
<name>A0A3N4HML6_ASCIM</name>
<keyword evidence="1" id="KW-0732">Signal</keyword>
<feature type="signal peptide" evidence="1">
    <location>
        <begin position="1"/>
        <end position="27"/>
    </location>
</feature>
<dbReference type="AlphaFoldDB" id="A0A3N4HML6"/>
<feature type="chain" id="PRO_5018009454" description="Rhodanese domain-containing protein" evidence="1">
    <location>
        <begin position="28"/>
        <end position="288"/>
    </location>
</feature>
<organism evidence="2 3">
    <name type="scientific">Ascobolus immersus RN42</name>
    <dbReference type="NCBI Taxonomy" id="1160509"/>
    <lineage>
        <taxon>Eukaryota</taxon>
        <taxon>Fungi</taxon>
        <taxon>Dikarya</taxon>
        <taxon>Ascomycota</taxon>
        <taxon>Pezizomycotina</taxon>
        <taxon>Pezizomycetes</taxon>
        <taxon>Pezizales</taxon>
        <taxon>Ascobolaceae</taxon>
        <taxon>Ascobolus</taxon>
    </lineage>
</organism>